<reference evidence="7" key="1">
    <citation type="journal article" date="2023" name="Mol. Phylogenet. Evol.">
        <title>Genome-scale phylogeny and comparative genomics of the fungal order Sordariales.</title>
        <authorList>
            <person name="Hensen N."/>
            <person name="Bonometti L."/>
            <person name="Westerberg I."/>
            <person name="Brannstrom I.O."/>
            <person name="Guillou S."/>
            <person name="Cros-Aarteil S."/>
            <person name="Calhoun S."/>
            <person name="Haridas S."/>
            <person name="Kuo A."/>
            <person name="Mondo S."/>
            <person name="Pangilinan J."/>
            <person name="Riley R."/>
            <person name="LaButti K."/>
            <person name="Andreopoulos B."/>
            <person name="Lipzen A."/>
            <person name="Chen C."/>
            <person name="Yan M."/>
            <person name="Daum C."/>
            <person name="Ng V."/>
            <person name="Clum A."/>
            <person name="Steindorff A."/>
            <person name="Ohm R.A."/>
            <person name="Martin F."/>
            <person name="Silar P."/>
            <person name="Natvig D.O."/>
            <person name="Lalanne C."/>
            <person name="Gautier V."/>
            <person name="Ament-Velasquez S.L."/>
            <person name="Kruys A."/>
            <person name="Hutchinson M.I."/>
            <person name="Powell A.J."/>
            <person name="Barry K."/>
            <person name="Miller A.N."/>
            <person name="Grigoriev I.V."/>
            <person name="Debuchy R."/>
            <person name="Gladieux P."/>
            <person name="Hiltunen Thoren M."/>
            <person name="Johannesson H."/>
        </authorList>
    </citation>
    <scope>NUCLEOTIDE SEQUENCE</scope>
    <source>
        <strain evidence="7">CBS 103.79</strain>
    </source>
</reference>
<dbReference type="AlphaFoldDB" id="A0AAN6MC76"/>
<organism evidence="7 8">
    <name type="scientific">Staphylotrichum tortipilum</name>
    <dbReference type="NCBI Taxonomy" id="2831512"/>
    <lineage>
        <taxon>Eukaryota</taxon>
        <taxon>Fungi</taxon>
        <taxon>Dikarya</taxon>
        <taxon>Ascomycota</taxon>
        <taxon>Pezizomycotina</taxon>
        <taxon>Sordariomycetes</taxon>
        <taxon>Sordariomycetidae</taxon>
        <taxon>Sordariales</taxon>
        <taxon>Chaetomiaceae</taxon>
        <taxon>Staphylotrichum</taxon>
    </lineage>
</organism>
<keyword evidence="3 6" id="KW-1133">Transmembrane helix</keyword>
<feature type="transmembrane region" description="Helical" evidence="6">
    <location>
        <begin position="231"/>
        <end position="251"/>
    </location>
</feature>
<evidence type="ECO:0000313" key="8">
    <source>
        <dbReference type="Proteomes" id="UP001303889"/>
    </source>
</evidence>
<reference evidence="7" key="2">
    <citation type="submission" date="2023-05" db="EMBL/GenBank/DDBJ databases">
        <authorList>
            <consortium name="Lawrence Berkeley National Laboratory"/>
            <person name="Steindorff A."/>
            <person name="Hensen N."/>
            <person name="Bonometti L."/>
            <person name="Westerberg I."/>
            <person name="Brannstrom I.O."/>
            <person name="Guillou S."/>
            <person name="Cros-Aarteil S."/>
            <person name="Calhoun S."/>
            <person name="Haridas S."/>
            <person name="Kuo A."/>
            <person name="Mondo S."/>
            <person name="Pangilinan J."/>
            <person name="Riley R."/>
            <person name="Labutti K."/>
            <person name="Andreopoulos B."/>
            <person name="Lipzen A."/>
            <person name="Chen C."/>
            <person name="Yanf M."/>
            <person name="Daum C."/>
            <person name="Ng V."/>
            <person name="Clum A."/>
            <person name="Ohm R."/>
            <person name="Martin F."/>
            <person name="Silar P."/>
            <person name="Natvig D."/>
            <person name="Lalanne C."/>
            <person name="Gautier V."/>
            <person name="Ament-Velasquez S.L."/>
            <person name="Kruys A."/>
            <person name="Hutchinson M.I."/>
            <person name="Powell A.J."/>
            <person name="Barry K."/>
            <person name="Miller A.N."/>
            <person name="Grigoriev I.V."/>
            <person name="Debuchy R."/>
            <person name="Gladieux P."/>
            <person name="Thoren M.H."/>
            <person name="Johannesson H."/>
        </authorList>
    </citation>
    <scope>NUCLEOTIDE SEQUENCE</scope>
    <source>
        <strain evidence="7">CBS 103.79</strain>
    </source>
</reference>
<dbReference type="Gene3D" id="1.20.1250.20">
    <property type="entry name" value="MFS general substrate transporter like domains"/>
    <property type="match status" value="1"/>
</dbReference>
<dbReference type="InterPro" id="IPR011701">
    <property type="entry name" value="MFS"/>
</dbReference>
<name>A0AAN6MC76_9PEZI</name>
<feature type="transmembrane region" description="Helical" evidence="6">
    <location>
        <begin position="20"/>
        <end position="40"/>
    </location>
</feature>
<evidence type="ECO:0000256" key="1">
    <source>
        <dbReference type="ARBA" id="ARBA00004141"/>
    </source>
</evidence>
<comment type="caution">
    <text evidence="7">The sequence shown here is derived from an EMBL/GenBank/DDBJ whole genome shotgun (WGS) entry which is preliminary data.</text>
</comment>
<evidence type="ECO:0000256" key="6">
    <source>
        <dbReference type="SAM" id="Phobius"/>
    </source>
</evidence>
<evidence type="ECO:0000256" key="3">
    <source>
        <dbReference type="ARBA" id="ARBA00022989"/>
    </source>
</evidence>
<dbReference type="Proteomes" id="UP001303889">
    <property type="component" value="Unassembled WGS sequence"/>
</dbReference>
<dbReference type="PANTHER" id="PTHR23294">
    <property type="entry name" value="ET TRANSLATION PRODUCT-RELATED"/>
    <property type="match status" value="1"/>
</dbReference>
<accession>A0AAN6MC76</accession>
<dbReference type="GO" id="GO:0016020">
    <property type="term" value="C:membrane"/>
    <property type="evidence" value="ECO:0007669"/>
    <property type="project" value="UniProtKB-SubCell"/>
</dbReference>
<protein>
    <submittedName>
        <fullName evidence="7">Major facilitator superfamily domain-containing protein</fullName>
    </submittedName>
</protein>
<dbReference type="SUPFAM" id="SSF103473">
    <property type="entry name" value="MFS general substrate transporter"/>
    <property type="match status" value="1"/>
</dbReference>
<feature type="compositionally biased region" description="Low complexity" evidence="5">
    <location>
        <begin position="447"/>
        <end position="457"/>
    </location>
</feature>
<evidence type="ECO:0000256" key="2">
    <source>
        <dbReference type="ARBA" id="ARBA00022692"/>
    </source>
</evidence>
<evidence type="ECO:0000256" key="4">
    <source>
        <dbReference type="ARBA" id="ARBA00023136"/>
    </source>
</evidence>
<dbReference type="PANTHER" id="PTHR23294:SF59">
    <property type="entry name" value="UNC93-LIKE PROTEIN C922.05C"/>
    <property type="match status" value="1"/>
</dbReference>
<feature type="transmembrane region" description="Helical" evidence="6">
    <location>
        <begin position="300"/>
        <end position="318"/>
    </location>
</feature>
<feature type="transmembrane region" description="Helical" evidence="6">
    <location>
        <begin position="83"/>
        <end position="102"/>
    </location>
</feature>
<feature type="transmembrane region" description="Helical" evidence="6">
    <location>
        <begin position="52"/>
        <end position="71"/>
    </location>
</feature>
<evidence type="ECO:0000256" key="5">
    <source>
        <dbReference type="SAM" id="MobiDB-lite"/>
    </source>
</evidence>
<feature type="transmembrane region" description="Helical" evidence="6">
    <location>
        <begin position="402"/>
        <end position="425"/>
    </location>
</feature>
<proteinExistence type="predicted"/>
<feature type="transmembrane region" description="Helical" evidence="6">
    <location>
        <begin position="181"/>
        <end position="199"/>
    </location>
</feature>
<keyword evidence="4 6" id="KW-0472">Membrane</keyword>
<dbReference type="Pfam" id="PF07690">
    <property type="entry name" value="MFS_1"/>
    <property type="match status" value="1"/>
</dbReference>
<keyword evidence="8" id="KW-1185">Reference proteome</keyword>
<gene>
    <name evidence="7" type="ORF">C8A05DRAFT_38135</name>
</gene>
<evidence type="ECO:0000313" key="7">
    <source>
        <dbReference type="EMBL" id="KAK3898282.1"/>
    </source>
</evidence>
<feature type="transmembrane region" description="Helical" evidence="6">
    <location>
        <begin position="374"/>
        <end position="395"/>
    </location>
</feature>
<feature type="region of interest" description="Disordered" evidence="5">
    <location>
        <begin position="445"/>
        <end position="474"/>
    </location>
</feature>
<feature type="transmembrane region" description="Helical" evidence="6">
    <location>
        <begin position="272"/>
        <end position="294"/>
    </location>
</feature>
<dbReference type="EMBL" id="MU855965">
    <property type="protein sequence ID" value="KAK3898282.1"/>
    <property type="molecule type" value="Genomic_DNA"/>
</dbReference>
<sequence length="474" mass="51302">MATPTPEGGKHPVTWYRSTTFSAFMVAATAFTCPGIFGALNGMGAGGGASPGVTNAANAIVFGVLAVFSLVAGVICNRITPKWTLLIGTLGYAPYAAGFYVVDRYKQDWLLLLGSVTCGLSACFLWVGSGAVFLGYPEENRKGFATSLKFMLQNLGASIGGIITLALNVNRNYRGSISNDTYVVLMTIMCLGVPFALALPPTHRVQRTDGRQVILKSNLSLTRELQILWKIVKQPAVLAMVPLMIYAQWFLSYQWQFNFAYFTVRSRALNSMLFYISGFISSFLLGLFLDWGQFSRKTRARVGFLIVSILVGASWILGQVVQVHYAKTQPTLDWAERKFGLGCFVFMLWGVSDPLVTTYKYWVAGSLSNNVNEATYLAALINALGSVGSTFGFVVTKMNFSLVGACAINLALFYISVPGLAWVAWTKITETSVGTSLTGLADFDETGSSSGEAGSSSDSKDHKSPVAVVSEKQY</sequence>
<feature type="transmembrane region" description="Helical" evidence="6">
    <location>
        <begin position="109"/>
        <end position="136"/>
    </location>
</feature>
<dbReference type="InterPro" id="IPR036259">
    <property type="entry name" value="MFS_trans_sf"/>
</dbReference>
<dbReference type="GO" id="GO:0022857">
    <property type="term" value="F:transmembrane transporter activity"/>
    <property type="evidence" value="ECO:0007669"/>
    <property type="project" value="InterPro"/>
</dbReference>
<feature type="transmembrane region" description="Helical" evidence="6">
    <location>
        <begin position="148"/>
        <end position="169"/>
    </location>
</feature>
<dbReference type="InterPro" id="IPR051617">
    <property type="entry name" value="UNC-93-like_regulator"/>
</dbReference>
<comment type="subcellular location">
    <subcellularLocation>
        <location evidence="1">Membrane</location>
        <topology evidence="1">Multi-pass membrane protein</topology>
    </subcellularLocation>
</comment>
<keyword evidence="2 6" id="KW-0812">Transmembrane</keyword>